<comment type="caution">
    <text evidence="1">The sequence shown here is derived from an EMBL/GenBank/DDBJ whole genome shotgun (WGS) entry which is preliminary data.</text>
</comment>
<reference evidence="1 2" key="1">
    <citation type="submission" date="2018-05" db="EMBL/GenBank/DDBJ databases">
        <title>Legionella qingyii sp.nov., whole genome shotgun sequence.</title>
        <authorList>
            <person name="Wu H."/>
            <person name="Zhu Q."/>
            <person name="Hu C."/>
        </authorList>
    </citation>
    <scope>NUCLEOTIDE SEQUENCE [LARGE SCALE GENOMIC DNA]</scope>
    <source>
        <strain evidence="1 2">HEB18</strain>
    </source>
</reference>
<dbReference type="Proteomes" id="UP000247152">
    <property type="component" value="Unassembled WGS sequence"/>
</dbReference>
<accession>A0A317U1I9</accession>
<protein>
    <submittedName>
        <fullName evidence="1">Uncharacterized protein</fullName>
    </submittedName>
</protein>
<dbReference type="EMBL" id="QHJG01000040">
    <property type="protein sequence ID" value="PWY54240.1"/>
    <property type="molecule type" value="Genomic_DNA"/>
</dbReference>
<dbReference type="AlphaFoldDB" id="A0A317U1I9"/>
<proteinExistence type="predicted"/>
<organism evidence="1 2">
    <name type="scientific">Legionella qingyii</name>
    <dbReference type="NCBI Taxonomy" id="2184757"/>
    <lineage>
        <taxon>Bacteria</taxon>
        <taxon>Pseudomonadati</taxon>
        <taxon>Pseudomonadota</taxon>
        <taxon>Gammaproteobacteria</taxon>
        <taxon>Legionellales</taxon>
        <taxon>Legionellaceae</taxon>
        <taxon>Legionella</taxon>
    </lineage>
</organism>
<name>A0A317U1I9_9GAMM</name>
<sequence length="108" mass="11991">MEGISKGIFTKRTGTVKQSIKTNEIDFFKLQLVVVILGKRNVSDENDVGIARQVMFHKHGSDYDLVSSMDLLRGIVKDDVKDELDVKVVLVVILDDVGNFSVVGEVEP</sequence>
<dbReference type="RefSeq" id="WP_110143943.1">
    <property type="nucleotide sequence ID" value="NZ_QHJG01000040.1"/>
</dbReference>
<gene>
    <name evidence="1" type="ORF">DGG96_18110</name>
</gene>
<evidence type="ECO:0000313" key="2">
    <source>
        <dbReference type="Proteomes" id="UP000247152"/>
    </source>
</evidence>
<evidence type="ECO:0000313" key="1">
    <source>
        <dbReference type="EMBL" id="PWY54240.1"/>
    </source>
</evidence>